<protein>
    <submittedName>
        <fullName evidence="1">Uncharacterized protein</fullName>
    </submittedName>
</protein>
<reference evidence="1 2" key="1">
    <citation type="submission" date="2017-09" db="EMBL/GenBank/DDBJ databases">
        <title>Draft Genome Sequence of Corynebacterium accolens AH4003.</title>
        <authorList>
            <person name="Chen Y."/>
            <person name="Oosthuysen W.F."/>
            <person name="Kelley S."/>
            <person name="Horswill A."/>
        </authorList>
    </citation>
    <scope>NUCLEOTIDE SEQUENCE [LARGE SCALE GENOMIC DNA]</scope>
    <source>
        <strain evidence="1 2">AH4003</strain>
    </source>
</reference>
<sequence>MEVSTDLSILMTEKEWNDILTHMPQQLAEGGYEPANISAEVISFTCEPDNILVNEYMSKHGSAPVGESVWRVIVNGSSDLPLHKVTAVVVDCLPPHTLWYGTSEIGHTEFGLGTACAWQP</sequence>
<proteinExistence type="predicted"/>
<dbReference type="AlphaFoldDB" id="A0A2A4AHW8"/>
<accession>A0A2A4AHW8</accession>
<dbReference type="Proteomes" id="UP000218690">
    <property type="component" value="Unassembled WGS sequence"/>
</dbReference>
<comment type="caution">
    <text evidence="1">The sequence shown here is derived from an EMBL/GenBank/DDBJ whole genome shotgun (WGS) entry which is preliminary data.</text>
</comment>
<dbReference type="EMBL" id="NWBP01000033">
    <property type="protein sequence ID" value="PCC82091.1"/>
    <property type="molecule type" value="Genomic_DNA"/>
</dbReference>
<gene>
    <name evidence="1" type="ORF">COM45_10300</name>
</gene>
<name>A0A2A4AHW8_9CORY</name>
<evidence type="ECO:0000313" key="2">
    <source>
        <dbReference type="Proteomes" id="UP000218690"/>
    </source>
</evidence>
<evidence type="ECO:0000313" key="1">
    <source>
        <dbReference type="EMBL" id="PCC82091.1"/>
    </source>
</evidence>
<organism evidence="1 2">
    <name type="scientific">Corynebacterium accolens</name>
    <dbReference type="NCBI Taxonomy" id="38284"/>
    <lineage>
        <taxon>Bacteria</taxon>
        <taxon>Bacillati</taxon>
        <taxon>Actinomycetota</taxon>
        <taxon>Actinomycetes</taxon>
        <taxon>Mycobacteriales</taxon>
        <taxon>Corynebacteriaceae</taxon>
        <taxon>Corynebacterium</taxon>
    </lineage>
</organism>